<reference evidence="1" key="1">
    <citation type="journal article" date="2014" name="Int. J. Syst. Evol. Microbiol.">
        <title>Complete genome sequence of Corynebacterium casei LMG S-19264T (=DSM 44701T), isolated from a smear-ripened cheese.</title>
        <authorList>
            <consortium name="US DOE Joint Genome Institute (JGI-PGF)"/>
            <person name="Walter F."/>
            <person name="Albersmeier A."/>
            <person name="Kalinowski J."/>
            <person name="Ruckert C."/>
        </authorList>
    </citation>
    <scope>NUCLEOTIDE SEQUENCE</scope>
    <source>
        <strain evidence="1">JCM 3035</strain>
    </source>
</reference>
<protein>
    <submittedName>
        <fullName evidence="1">Uncharacterized protein</fullName>
    </submittedName>
</protein>
<evidence type="ECO:0000313" key="2">
    <source>
        <dbReference type="Proteomes" id="UP000637788"/>
    </source>
</evidence>
<organism evidence="1 2">
    <name type="scientific">Streptomyces flaveus</name>
    <dbReference type="NCBI Taxonomy" id="66370"/>
    <lineage>
        <taxon>Bacteria</taxon>
        <taxon>Bacillati</taxon>
        <taxon>Actinomycetota</taxon>
        <taxon>Actinomycetes</taxon>
        <taxon>Kitasatosporales</taxon>
        <taxon>Streptomycetaceae</taxon>
        <taxon>Streptomyces</taxon>
        <taxon>Streptomyces aurantiacus group</taxon>
    </lineage>
</organism>
<proteinExistence type="predicted"/>
<comment type="caution">
    <text evidence="1">The sequence shown here is derived from an EMBL/GenBank/DDBJ whole genome shotgun (WGS) entry which is preliminary data.</text>
</comment>
<name>A0A917VL41_9ACTN</name>
<reference evidence="1" key="2">
    <citation type="submission" date="2020-09" db="EMBL/GenBank/DDBJ databases">
        <authorList>
            <person name="Sun Q."/>
            <person name="Ohkuma M."/>
        </authorList>
    </citation>
    <scope>NUCLEOTIDE SEQUENCE</scope>
    <source>
        <strain evidence="1">JCM 3035</strain>
    </source>
</reference>
<evidence type="ECO:0000313" key="1">
    <source>
        <dbReference type="EMBL" id="GGK92437.1"/>
    </source>
</evidence>
<sequence>MAQRHAIPVLVDRPGVTGWVWVTEYGANAYKCFGQEARPWELVRQIAGVFRTVRAYLLPR</sequence>
<gene>
    <name evidence="1" type="ORF">GCM10010094_61580</name>
</gene>
<dbReference type="Proteomes" id="UP000637788">
    <property type="component" value="Unassembled WGS sequence"/>
</dbReference>
<dbReference type="AlphaFoldDB" id="A0A917VL41"/>
<dbReference type="EMBL" id="BMPQ01000019">
    <property type="protein sequence ID" value="GGK92437.1"/>
    <property type="molecule type" value="Genomic_DNA"/>
</dbReference>
<keyword evidence="2" id="KW-1185">Reference proteome</keyword>
<accession>A0A917VL41</accession>